<dbReference type="Pfam" id="PF14542">
    <property type="entry name" value="Acetyltransf_CG"/>
    <property type="match status" value="1"/>
</dbReference>
<dbReference type="CDD" id="cd04301">
    <property type="entry name" value="NAT_SF"/>
    <property type="match status" value="1"/>
</dbReference>
<sequence length="100" mass="11314">MAELRVDHRPARERYEAFLDDEGTEKSVGYIDYMTEPDTLVLTHTVVHEQFAGRGFAGQLAKAVLDDARANGKKIVPVCSYVQSYLAKHPEYADLVRERS</sequence>
<protein>
    <recommendedName>
        <fullName evidence="1">N-acetyltransferase domain-containing protein</fullName>
    </recommendedName>
</protein>
<name>G7H1F9_9ACTN</name>
<organism evidence="2 3">
    <name type="scientific">Gordonia araii NBRC 100433</name>
    <dbReference type="NCBI Taxonomy" id="1073574"/>
    <lineage>
        <taxon>Bacteria</taxon>
        <taxon>Bacillati</taxon>
        <taxon>Actinomycetota</taxon>
        <taxon>Actinomycetes</taxon>
        <taxon>Mycobacteriales</taxon>
        <taxon>Gordoniaceae</taxon>
        <taxon>Gordonia</taxon>
    </lineage>
</organism>
<dbReference type="OrthoDB" id="5405911at2"/>
<evidence type="ECO:0000259" key="1">
    <source>
        <dbReference type="PROSITE" id="PS51729"/>
    </source>
</evidence>
<dbReference type="PANTHER" id="PTHR31435">
    <property type="entry name" value="PROTEIN NATD1"/>
    <property type="match status" value="1"/>
</dbReference>
<dbReference type="InterPro" id="IPR045057">
    <property type="entry name" value="Gcn5-rel_NAT"/>
</dbReference>
<keyword evidence="3" id="KW-1185">Reference proteome</keyword>
<dbReference type="PANTHER" id="PTHR31435:SF10">
    <property type="entry name" value="BSR4717 PROTEIN"/>
    <property type="match status" value="1"/>
</dbReference>
<dbReference type="Proteomes" id="UP000035088">
    <property type="component" value="Unassembled WGS sequence"/>
</dbReference>
<dbReference type="STRING" id="1073574.GOARA_045_00380"/>
<dbReference type="InterPro" id="IPR016181">
    <property type="entry name" value="Acyl_CoA_acyltransferase"/>
</dbReference>
<evidence type="ECO:0000313" key="2">
    <source>
        <dbReference type="EMBL" id="GAB09684.1"/>
    </source>
</evidence>
<proteinExistence type="predicted"/>
<dbReference type="AlphaFoldDB" id="G7H1F9"/>
<gene>
    <name evidence="2" type="ORF">GOARA_045_00380</name>
</gene>
<dbReference type="PROSITE" id="PS51729">
    <property type="entry name" value="GNAT_YJDJ"/>
    <property type="match status" value="1"/>
</dbReference>
<dbReference type="Gene3D" id="3.40.630.30">
    <property type="match status" value="1"/>
</dbReference>
<dbReference type="RefSeq" id="WP_007321759.1">
    <property type="nucleotide sequence ID" value="NZ_BAEE01000045.1"/>
</dbReference>
<dbReference type="InterPro" id="IPR031165">
    <property type="entry name" value="GNAT_YJDJ"/>
</dbReference>
<comment type="caution">
    <text evidence="2">The sequence shown here is derived from an EMBL/GenBank/DDBJ whole genome shotgun (WGS) entry which is preliminary data.</text>
</comment>
<dbReference type="EMBL" id="BAEE01000045">
    <property type="protein sequence ID" value="GAB09684.1"/>
    <property type="molecule type" value="Genomic_DNA"/>
</dbReference>
<dbReference type="SUPFAM" id="SSF55729">
    <property type="entry name" value="Acyl-CoA N-acyltransferases (Nat)"/>
    <property type="match status" value="1"/>
</dbReference>
<reference evidence="2 3" key="1">
    <citation type="submission" date="2011-11" db="EMBL/GenBank/DDBJ databases">
        <title>Whole genome shotgun sequence of Gordonia araii NBRC 100433.</title>
        <authorList>
            <person name="Yoshida Y."/>
            <person name="Hosoyama A."/>
            <person name="Tsuchikane K."/>
            <person name="Katsumata H."/>
            <person name="Yamazaki S."/>
            <person name="Fujita N."/>
        </authorList>
    </citation>
    <scope>NUCLEOTIDE SEQUENCE [LARGE SCALE GENOMIC DNA]</scope>
    <source>
        <strain evidence="2 3">NBRC 100433</strain>
    </source>
</reference>
<accession>G7H1F9</accession>
<feature type="domain" description="N-acetyltransferase" evidence="1">
    <location>
        <begin position="7"/>
        <end position="97"/>
    </location>
</feature>
<evidence type="ECO:0000313" key="3">
    <source>
        <dbReference type="Proteomes" id="UP000035088"/>
    </source>
</evidence>